<dbReference type="RefSeq" id="WP_184242199.1">
    <property type="nucleotide sequence ID" value="NZ_JACHLR010000001.1"/>
</dbReference>
<keyword evidence="3" id="KW-1185">Reference proteome</keyword>
<dbReference type="EMBL" id="JACHLR010000001">
    <property type="protein sequence ID" value="MBB4857090.1"/>
    <property type="molecule type" value="Genomic_DNA"/>
</dbReference>
<dbReference type="InterPro" id="IPR009935">
    <property type="entry name" value="DUF1467"/>
</dbReference>
<name>A0A7W7NVF8_9SPHN</name>
<proteinExistence type="predicted"/>
<keyword evidence="1" id="KW-1133">Transmembrane helix</keyword>
<protein>
    <submittedName>
        <fullName evidence="2">Putative secreted protein</fullName>
    </submittedName>
</protein>
<evidence type="ECO:0000313" key="3">
    <source>
        <dbReference type="Proteomes" id="UP000555448"/>
    </source>
</evidence>
<evidence type="ECO:0000256" key="1">
    <source>
        <dbReference type="SAM" id="Phobius"/>
    </source>
</evidence>
<reference evidence="2 3" key="1">
    <citation type="submission" date="2020-08" db="EMBL/GenBank/DDBJ databases">
        <title>Functional genomics of gut bacteria from endangered species of beetles.</title>
        <authorList>
            <person name="Carlos-Shanley C."/>
        </authorList>
    </citation>
    <scope>NUCLEOTIDE SEQUENCE [LARGE SCALE GENOMIC DNA]</scope>
    <source>
        <strain evidence="2 3">S00245</strain>
    </source>
</reference>
<evidence type="ECO:0000313" key="2">
    <source>
        <dbReference type="EMBL" id="MBB4857090.1"/>
    </source>
</evidence>
<sequence>MKWTSVLAIYALLWVLAAFLVMPFGLRTPNEVADHRVETGHADSAPVNFRPGRIALRATILSLVMMFGFYLNYVYGWIEVEDLNFYGPPPVKSMGY</sequence>
<gene>
    <name evidence="2" type="ORF">HNO88_000387</name>
</gene>
<keyword evidence="1" id="KW-0812">Transmembrane</keyword>
<keyword evidence="1" id="KW-0472">Membrane</keyword>
<dbReference type="Pfam" id="PF07330">
    <property type="entry name" value="DUF1467"/>
    <property type="match status" value="1"/>
</dbReference>
<feature type="transmembrane region" description="Helical" evidence="1">
    <location>
        <begin position="54"/>
        <end position="78"/>
    </location>
</feature>
<comment type="caution">
    <text evidence="2">The sequence shown here is derived from an EMBL/GenBank/DDBJ whole genome shotgun (WGS) entry which is preliminary data.</text>
</comment>
<feature type="transmembrane region" description="Helical" evidence="1">
    <location>
        <begin position="6"/>
        <end position="26"/>
    </location>
</feature>
<dbReference type="AlphaFoldDB" id="A0A7W7NVF8"/>
<organism evidence="2 3">
    <name type="scientific">Novosphingobium chloroacetimidivorans</name>
    <dbReference type="NCBI Taxonomy" id="1428314"/>
    <lineage>
        <taxon>Bacteria</taxon>
        <taxon>Pseudomonadati</taxon>
        <taxon>Pseudomonadota</taxon>
        <taxon>Alphaproteobacteria</taxon>
        <taxon>Sphingomonadales</taxon>
        <taxon>Sphingomonadaceae</taxon>
        <taxon>Novosphingobium</taxon>
    </lineage>
</organism>
<dbReference type="Proteomes" id="UP000555448">
    <property type="component" value="Unassembled WGS sequence"/>
</dbReference>
<accession>A0A7W7NVF8</accession>